<dbReference type="GO" id="GO:0016872">
    <property type="term" value="F:intramolecular lyase activity"/>
    <property type="evidence" value="ECO:0007669"/>
    <property type="project" value="InterPro"/>
</dbReference>
<evidence type="ECO:0000259" key="1">
    <source>
        <dbReference type="Pfam" id="PF16036"/>
    </source>
</evidence>
<sequence>MPEEVDRMKLARSKSPAFLAAFAAIFLAVASLFALPDYTQTGTGVRVNRIGVVDIEVYRISHYMDQLPPTRSKQAVIDIDTGKKFVLTMLRDVDRATIVKALRDAYAMNDYTDTAKIGRFVAAFEGDLKAGSEVTIEYDPRSKTTTITTPGGRTATVGGLDFMKATWRIWFGKIDQPQLADELIARLR</sequence>
<feature type="domain" description="Chalcone isomerase" evidence="1">
    <location>
        <begin position="42"/>
        <end position="173"/>
    </location>
</feature>
<protein>
    <recommendedName>
        <fullName evidence="1">Chalcone isomerase domain-containing protein</fullName>
    </recommendedName>
</protein>
<dbReference type="Gene3D" id="3.50.70.10">
    <property type="match status" value="1"/>
</dbReference>
<accession>A0A150PBN9</accession>
<dbReference type="AlphaFoldDB" id="A0A150PBN9"/>
<dbReference type="InterPro" id="IPR036298">
    <property type="entry name" value="Chalcone_isomerase_sf"/>
</dbReference>
<organism evidence="2 3">
    <name type="scientific">Sorangium cellulosum</name>
    <name type="common">Polyangium cellulosum</name>
    <dbReference type="NCBI Taxonomy" id="56"/>
    <lineage>
        <taxon>Bacteria</taxon>
        <taxon>Pseudomonadati</taxon>
        <taxon>Myxococcota</taxon>
        <taxon>Polyangia</taxon>
        <taxon>Polyangiales</taxon>
        <taxon>Polyangiaceae</taxon>
        <taxon>Sorangium</taxon>
    </lineage>
</organism>
<dbReference type="InterPro" id="IPR016087">
    <property type="entry name" value="Chalcone_isomerase"/>
</dbReference>
<dbReference type="SUPFAM" id="SSF54626">
    <property type="entry name" value="Chalcone isomerase"/>
    <property type="match status" value="1"/>
</dbReference>
<dbReference type="Pfam" id="PF16036">
    <property type="entry name" value="Chalcone_3"/>
    <property type="match status" value="1"/>
</dbReference>
<proteinExistence type="predicted"/>
<name>A0A150PBN9_SORCE</name>
<gene>
    <name evidence="2" type="ORF">BE08_25715</name>
</gene>
<dbReference type="EMBL" id="JELY01002298">
    <property type="protein sequence ID" value="KYF53031.1"/>
    <property type="molecule type" value="Genomic_DNA"/>
</dbReference>
<evidence type="ECO:0000313" key="2">
    <source>
        <dbReference type="EMBL" id="KYF53031.1"/>
    </source>
</evidence>
<comment type="caution">
    <text evidence="2">The sequence shown here is derived from an EMBL/GenBank/DDBJ whole genome shotgun (WGS) entry which is preliminary data.</text>
</comment>
<evidence type="ECO:0000313" key="3">
    <source>
        <dbReference type="Proteomes" id="UP000075420"/>
    </source>
</evidence>
<reference evidence="2 3" key="1">
    <citation type="submission" date="2014-02" db="EMBL/GenBank/DDBJ databases">
        <title>The small core and large imbalanced accessory genome model reveals a collaborative survival strategy of Sorangium cellulosum strains in nature.</title>
        <authorList>
            <person name="Han K."/>
            <person name="Peng R."/>
            <person name="Blom J."/>
            <person name="Li Y.-Z."/>
        </authorList>
    </citation>
    <scope>NUCLEOTIDE SEQUENCE [LARGE SCALE GENOMIC DNA]</scope>
    <source>
        <strain evidence="2 3">So0157-25</strain>
    </source>
</reference>
<dbReference type="Proteomes" id="UP000075420">
    <property type="component" value="Unassembled WGS sequence"/>
</dbReference>
<dbReference type="InterPro" id="IPR016088">
    <property type="entry name" value="Chalcone_isomerase_3-sand"/>
</dbReference>